<evidence type="ECO:0000313" key="6">
    <source>
        <dbReference type="Proteomes" id="UP000663877"/>
    </source>
</evidence>
<dbReference type="PANTHER" id="PTHR46599:SF3">
    <property type="entry name" value="PIGGYBAC TRANSPOSABLE ELEMENT-DERIVED PROTEIN 4"/>
    <property type="match status" value="1"/>
</dbReference>
<gene>
    <name evidence="3" type="ORF">BJG266_LOCUS30586</name>
    <name evidence="4" type="ORF">QVE165_LOCUS47440</name>
</gene>
<dbReference type="EMBL" id="CAJNOI010000404">
    <property type="protein sequence ID" value="CAF1269572.1"/>
    <property type="molecule type" value="Genomic_DNA"/>
</dbReference>
<dbReference type="Proteomes" id="UP000663877">
    <property type="component" value="Unassembled WGS sequence"/>
</dbReference>
<feature type="region of interest" description="Disordered" evidence="1">
    <location>
        <begin position="1"/>
        <end position="46"/>
    </location>
</feature>
<proteinExistence type="predicted"/>
<feature type="compositionally biased region" description="Acidic residues" evidence="1">
    <location>
        <begin position="22"/>
        <end position="46"/>
    </location>
</feature>
<evidence type="ECO:0000313" key="4">
    <source>
        <dbReference type="EMBL" id="CAF1555375.1"/>
    </source>
</evidence>
<dbReference type="PANTHER" id="PTHR46599">
    <property type="entry name" value="PIGGYBAC TRANSPOSABLE ELEMENT-DERIVED PROTEIN 4"/>
    <property type="match status" value="1"/>
</dbReference>
<feature type="compositionally biased region" description="Polar residues" evidence="1">
    <location>
        <begin position="1"/>
        <end position="12"/>
    </location>
</feature>
<name>A0A815BMT1_9BILA</name>
<evidence type="ECO:0000313" key="3">
    <source>
        <dbReference type="EMBL" id="CAF1269572.1"/>
    </source>
</evidence>
<evidence type="ECO:0000256" key="1">
    <source>
        <dbReference type="SAM" id="MobiDB-lite"/>
    </source>
</evidence>
<sequence length="181" mass="21421">MDCDQESTTSDSSVDDKYDFYNENESDLEIDDEETTMETENEEEAAEIEEKEEDFELNWSQNFIQDTIFPSDDIKGHTSITSTNNIKPIDIYNKFFTKDIIQLIVKQTNIYGKQKSLAQQRPNNWKEVGESIIRSFLGILIIMGLHRLPQIRDYWRIRVIQSTRLHWFTEKELSDELYFGN</sequence>
<evidence type="ECO:0000313" key="5">
    <source>
        <dbReference type="Proteomes" id="UP000663832"/>
    </source>
</evidence>
<protein>
    <recommendedName>
        <fullName evidence="2">PiggyBac transposable element-derived protein domain-containing protein</fullName>
    </recommendedName>
</protein>
<dbReference type="Proteomes" id="UP000663832">
    <property type="component" value="Unassembled WGS sequence"/>
</dbReference>
<feature type="domain" description="PiggyBac transposable element-derived protein" evidence="2">
    <location>
        <begin position="88"/>
        <end position="156"/>
    </location>
</feature>
<reference evidence="3" key="1">
    <citation type="submission" date="2021-02" db="EMBL/GenBank/DDBJ databases">
        <authorList>
            <person name="Nowell W R."/>
        </authorList>
    </citation>
    <scope>NUCLEOTIDE SEQUENCE</scope>
</reference>
<evidence type="ECO:0000259" key="2">
    <source>
        <dbReference type="Pfam" id="PF13843"/>
    </source>
</evidence>
<accession>A0A815BMT1</accession>
<dbReference type="EMBL" id="CAJNOM010000748">
    <property type="protein sequence ID" value="CAF1555375.1"/>
    <property type="molecule type" value="Genomic_DNA"/>
</dbReference>
<comment type="caution">
    <text evidence="3">The sequence shown here is derived from an EMBL/GenBank/DDBJ whole genome shotgun (WGS) entry which is preliminary data.</text>
</comment>
<dbReference type="Pfam" id="PF13843">
    <property type="entry name" value="DDE_Tnp_1_7"/>
    <property type="match status" value="1"/>
</dbReference>
<dbReference type="InterPro" id="IPR029526">
    <property type="entry name" value="PGBD"/>
</dbReference>
<dbReference type="OrthoDB" id="118105at2759"/>
<keyword evidence="5" id="KW-1185">Reference proteome</keyword>
<dbReference type="AlphaFoldDB" id="A0A815BMT1"/>
<organism evidence="3 6">
    <name type="scientific">Adineta steineri</name>
    <dbReference type="NCBI Taxonomy" id="433720"/>
    <lineage>
        <taxon>Eukaryota</taxon>
        <taxon>Metazoa</taxon>
        <taxon>Spiralia</taxon>
        <taxon>Gnathifera</taxon>
        <taxon>Rotifera</taxon>
        <taxon>Eurotatoria</taxon>
        <taxon>Bdelloidea</taxon>
        <taxon>Adinetida</taxon>
        <taxon>Adinetidae</taxon>
        <taxon>Adineta</taxon>
    </lineage>
</organism>